<gene>
    <name evidence="2" type="ORF">GCM10009733_043060</name>
</gene>
<evidence type="ECO:0000313" key="3">
    <source>
        <dbReference type="Proteomes" id="UP001500064"/>
    </source>
</evidence>
<name>A0ABP4RDD1_9ACTN</name>
<reference evidence="3" key="1">
    <citation type="journal article" date="2019" name="Int. J. Syst. Evol. Microbiol.">
        <title>The Global Catalogue of Microorganisms (GCM) 10K type strain sequencing project: providing services to taxonomists for standard genome sequencing and annotation.</title>
        <authorList>
            <consortium name="The Broad Institute Genomics Platform"/>
            <consortium name="The Broad Institute Genome Sequencing Center for Infectious Disease"/>
            <person name="Wu L."/>
            <person name="Ma J."/>
        </authorList>
    </citation>
    <scope>NUCLEOTIDE SEQUENCE [LARGE SCALE GENOMIC DNA]</scope>
    <source>
        <strain evidence="3">JCM 13929</strain>
    </source>
</reference>
<keyword evidence="1" id="KW-0472">Membrane</keyword>
<feature type="transmembrane region" description="Helical" evidence="1">
    <location>
        <begin position="327"/>
        <end position="346"/>
    </location>
</feature>
<feature type="transmembrane region" description="Helical" evidence="1">
    <location>
        <begin position="12"/>
        <end position="38"/>
    </location>
</feature>
<keyword evidence="1" id="KW-0812">Transmembrane</keyword>
<feature type="transmembrane region" description="Helical" evidence="1">
    <location>
        <begin position="287"/>
        <end position="307"/>
    </location>
</feature>
<evidence type="ECO:0008006" key="4">
    <source>
        <dbReference type="Google" id="ProtNLM"/>
    </source>
</evidence>
<feature type="transmembrane region" description="Helical" evidence="1">
    <location>
        <begin position="147"/>
        <end position="165"/>
    </location>
</feature>
<feature type="transmembrane region" description="Helical" evidence="1">
    <location>
        <begin position="96"/>
        <end position="127"/>
    </location>
</feature>
<evidence type="ECO:0000256" key="1">
    <source>
        <dbReference type="SAM" id="Phobius"/>
    </source>
</evidence>
<organism evidence="2 3">
    <name type="scientific">Nonomuraea maheshkhaliensis</name>
    <dbReference type="NCBI Taxonomy" id="419590"/>
    <lineage>
        <taxon>Bacteria</taxon>
        <taxon>Bacillati</taxon>
        <taxon>Actinomycetota</taxon>
        <taxon>Actinomycetes</taxon>
        <taxon>Streptosporangiales</taxon>
        <taxon>Streptosporangiaceae</taxon>
        <taxon>Nonomuraea</taxon>
    </lineage>
</organism>
<proteinExistence type="predicted"/>
<keyword evidence="3" id="KW-1185">Reference proteome</keyword>
<keyword evidence="1" id="KW-1133">Transmembrane helix</keyword>
<comment type="caution">
    <text evidence="2">The sequence shown here is derived from an EMBL/GenBank/DDBJ whole genome shotgun (WGS) entry which is preliminary data.</text>
</comment>
<sequence length="375" mass="40679">MDVMRRWFRWSAYWPVWSGYAAAGGSALYGALGVFWAMGGGGFPFAPVEDDRASGSILEGSQAGAVAPVMAVVGLIGAVAALAMTRRWGRNGVRRALLGFGWGLAGLLVLIIPDFSLLAVIAFSPLLLVFAFTGVPGPQEGIGDILYWHRTNLIILFVIGVLWALTTLAYQRRTRQVCAHCGRGEATIARWTTPEAARRWGRWAVYVACAAPVPYEITRIAWYAGIPLGITDDFLRMMRETPGMLEVGLGCALASIGGAVLTQGLIRPWGEIYPRWIWFRAGRRVPPALAVVPATLVALAAIPAGFMNLRMSFDAGLGESWGLNAPGMLWIFWGAGLGLAAYAYALRRRGSCRHCRTPARVRHEEGQVRPFTTSA</sequence>
<dbReference type="EMBL" id="BAAAMU010000029">
    <property type="protein sequence ID" value="GAA1641417.1"/>
    <property type="molecule type" value="Genomic_DNA"/>
</dbReference>
<evidence type="ECO:0000313" key="2">
    <source>
        <dbReference type="EMBL" id="GAA1641417.1"/>
    </source>
</evidence>
<dbReference type="Proteomes" id="UP001500064">
    <property type="component" value="Unassembled WGS sequence"/>
</dbReference>
<accession>A0ABP4RDD1</accession>
<protein>
    <recommendedName>
        <fullName evidence="4">NYN domain-containing protein</fullName>
    </recommendedName>
</protein>
<feature type="transmembrane region" description="Helical" evidence="1">
    <location>
        <begin position="65"/>
        <end position="84"/>
    </location>
</feature>